<reference evidence="1" key="1">
    <citation type="submission" date="2022-07" db="EMBL/GenBank/DDBJ databases">
        <title>Phylogenomic reconstructions and comparative analyses of Kickxellomycotina fungi.</title>
        <authorList>
            <person name="Reynolds N.K."/>
            <person name="Stajich J.E."/>
            <person name="Barry K."/>
            <person name="Grigoriev I.V."/>
            <person name="Crous P."/>
            <person name="Smith M.E."/>
        </authorList>
    </citation>
    <scope>NUCLEOTIDE SEQUENCE</scope>
    <source>
        <strain evidence="1">BCRC 34381</strain>
    </source>
</reference>
<gene>
    <name evidence="1" type="ORF">LPJ61_006427</name>
</gene>
<organism evidence="1 2">
    <name type="scientific">Coemansia biformis</name>
    <dbReference type="NCBI Taxonomy" id="1286918"/>
    <lineage>
        <taxon>Eukaryota</taxon>
        <taxon>Fungi</taxon>
        <taxon>Fungi incertae sedis</taxon>
        <taxon>Zoopagomycota</taxon>
        <taxon>Kickxellomycotina</taxon>
        <taxon>Kickxellomycetes</taxon>
        <taxon>Kickxellales</taxon>
        <taxon>Kickxellaceae</taxon>
        <taxon>Coemansia</taxon>
    </lineage>
</organism>
<comment type="caution">
    <text evidence="1">The sequence shown here is derived from an EMBL/GenBank/DDBJ whole genome shotgun (WGS) entry which is preliminary data.</text>
</comment>
<evidence type="ECO:0000313" key="2">
    <source>
        <dbReference type="Proteomes" id="UP001143981"/>
    </source>
</evidence>
<dbReference type="EMBL" id="JANBOI010003120">
    <property type="protein sequence ID" value="KAJ1718921.1"/>
    <property type="molecule type" value="Genomic_DNA"/>
</dbReference>
<accession>A0A9W7XQR9</accession>
<sequence length="115" mass="13132">MHESSTPANPKVLRYTSSQEARETKSRCYRCILEKAKDEFTEGDVRAAERELQGIDRKTLCLKEYREYVQARARVWGILSMFYGFTTTAAAKPRGQLWLAWPLQTATALQAAALE</sequence>
<proteinExistence type="predicted"/>
<evidence type="ECO:0000313" key="1">
    <source>
        <dbReference type="EMBL" id="KAJ1718921.1"/>
    </source>
</evidence>
<feature type="non-terminal residue" evidence="1">
    <location>
        <position position="115"/>
    </location>
</feature>
<dbReference type="Proteomes" id="UP001143981">
    <property type="component" value="Unassembled WGS sequence"/>
</dbReference>
<dbReference type="OrthoDB" id="2283439at2759"/>
<name>A0A9W7XQR9_9FUNG</name>
<protein>
    <submittedName>
        <fullName evidence="1">Uncharacterized protein</fullName>
    </submittedName>
</protein>
<keyword evidence="2" id="KW-1185">Reference proteome</keyword>
<dbReference type="AlphaFoldDB" id="A0A9W7XQR9"/>